<dbReference type="AlphaFoldDB" id="A0A371X632"/>
<proteinExistence type="predicted"/>
<dbReference type="PROSITE" id="PS50846">
    <property type="entry name" value="HMA_2"/>
    <property type="match status" value="1"/>
</dbReference>
<dbReference type="InterPro" id="IPR017969">
    <property type="entry name" value="Heavy-metal-associated_CS"/>
</dbReference>
<accession>A0A371X632</accession>
<name>A0A371X632_9HYPH</name>
<gene>
    <name evidence="3" type="ORF">DY251_18915</name>
</gene>
<dbReference type="PROSITE" id="PS01047">
    <property type="entry name" value="HMA_1"/>
    <property type="match status" value="1"/>
</dbReference>
<keyword evidence="4" id="KW-1185">Reference proteome</keyword>
<keyword evidence="1" id="KW-0479">Metal-binding</keyword>
<dbReference type="InterPro" id="IPR006121">
    <property type="entry name" value="HMA_dom"/>
</dbReference>
<evidence type="ECO:0000313" key="4">
    <source>
        <dbReference type="Proteomes" id="UP000262379"/>
    </source>
</evidence>
<protein>
    <submittedName>
        <fullName evidence="3">Heavy metal transport/detoxification protein</fullName>
    </submittedName>
</protein>
<dbReference type="InterPro" id="IPR036163">
    <property type="entry name" value="HMA_dom_sf"/>
</dbReference>
<comment type="caution">
    <text evidence="3">The sequence shown here is derived from an EMBL/GenBank/DDBJ whole genome shotgun (WGS) entry which is preliminary data.</text>
</comment>
<evidence type="ECO:0000313" key="3">
    <source>
        <dbReference type="EMBL" id="RFC64687.1"/>
    </source>
</evidence>
<dbReference type="Pfam" id="PF00403">
    <property type="entry name" value="HMA"/>
    <property type="match status" value="1"/>
</dbReference>
<evidence type="ECO:0000259" key="2">
    <source>
        <dbReference type="PROSITE" id="PS50846"/>
    </source>
</evidence>
<dbReference type="CDD" id="cd00371">
    <property type="entry name" value="HMA"/>
    <property type="match status" value="1"/>
</dbReference>
<dbReference type="SUPFAM" id="SSF55008">
    <property type="entry name" value="HMA, heavy metal-associated domain"/>
    <property type="match status" value="1"/>
</dbReference>
<reference evidence="4" key="1">
    <citation type="submission" date="2018-08" db="EMBL/GenBank/DDBJ databases">
        <authorList>
            <person name="Im W.T."/>
        </authorList>
    </citation>
    <scope>NUCLEOTIDE SEQUENCE [LARGE SCALE GENOMIC DNA]</scope>
    <source>
        <strain evidence="4">LA-28</strain>
    </source>
</reference>
<dbReference type="Proteomes" id="UP000262379">
    <property type="component" value="Unassembled WGS sequence"/>
</dbReference>
<evidence type="ECO:0000256" key="1">
    <source>
        <dbReference type="ARBA" id="ARBA00022723"/>
    </source>
</evidence>
<dbReference type="Gene3D" id="3.30.70.100">
    <property type="match status" value="1"/>
</dbReference>
<dbReference type="GO" id="GO:0046872">
    <property type="term" value="F:metal ion binding"/>
    <property type="evidence" value="ECO:0007669"/>
    <property type="project" value="UniProtKB-KW"/>
</dbReference>
<sequence>MTATPIQTLLRSDELSCPSCVPKIEKSLLALPGVTRAEVKFSSGRIEVEHDPALTDVAALINSVAKVGYVARPSAF</sequence>
<organism evidence="3 4">
    <name type="scientific">Mesorhizobium denitrificans</name>
    <dbReference type="NCBI Taxonomy" id="2294114"/>
    <lineage>
        <taxon>Bacteria</taxon>
        <taxon>Pseudomonadati</taxon>
        <taxon>Pseudomonadota</taxon>
        <taxon>Alphaproteobacteria</taxon>
        <taxon>Hyphomicrobiales</taxon>
        <taxon>Phyllobacteriaceae</taxon>
        <taxon>Mesorhizobium</taxon>
    </lineage>
</organism>
<dbReference type="EMBL" id="QURN01000018">
    <property type="protein sequence ID" value="RFC64687.1"/>
    <property type="molecule type" value="Genomic_DNA"/>
</dbReference>
<dbReference type="RefSeq" id="WP_116625476.1">
    <property type="nucleotide sequence ID" value="NZ_QURN01000018.1"/>
</dbReference>
<feature type="domain" description="HMA" evidence="2">
    <location>
        <begin position="6"/>
        <end position="72"/>
    </location>
</feature>